<dbReference type="Pfam" id="PF15995">
    <property type="entry name" value="DUF4771"/>
    <property type="match status" value="1"/>
</dbReference>
<dbReference type="EMBL" id="JAQQBS010001422">
    <property type="protein sequence ID" value="KAK0165205.1"/>
    <property type="molecule type" value="Genomic_DNA"/>
</dbReference>
<comment type="caution">
    <text evidence="4">The sequence shown here is derived from an EMBL/GenBank/DDBJ whole genome shotgun (WGS) entry which is preliminary data.</text>
</comment>
<dbReference type="Pfam" id="PF15994">
    <property type="entry name" value="DUF4770"/>
    <property type="match status" value="1"/>
</dbReference>
<keyword evidence="5" id="KW-1185">Reference proteome</keyword>
<feature type="region of interest" description="Disordered" evidence="1">
    <location>
        <begin position="196"/>
        <end position="239"/>
    </location>
</feature>
<dbReference type="Proteomes" id="UP001168990">
    <property type="component" value="Unassembled WGS sequence"/>
</dbReference>
<feature type="domain" description="DUF4770" evidence="2">
    <location>
        <begin position="56"/>
        <end position="149"/>
    </location>
</feature>
<feature type="compositionally biased region" description="Basic residues" evidence="1">
    <location>
        <begin position="211"/>
        <end position="220"/>
    </location>
</feature>
<evidence type="ECO:0000313" key="4">
    <source>
        <dbReference type="EMBL" id="KAK0165205.1"/>
    </source>
</evidence>
<reference evidence="4" key="1">
    <citation type="journal article" date="2023" name="bioRxiv">
        <title>Scaffold-level genome assemblies of two parasitoid biocontrol wasps reveal the parthenogenesis mechanism and an associated novel virus.</title>
        <authorList>
            <person name="Inwood S."/>
            <person name="Skelly J."/>
            <person name="Guhlin J."/>
            <person name="Harrop T."/>
            <person name="Goldson S."/>
            <person name="Dearden P."/>
        </authorList>
    </citation>
    <scope>NUCLEOTIDE SEQUENCE</scope>
    <source>
        <strain evidence="4">Irish</strain>
        <tissue evidence="4">Whole body</tissue>
    </source>
</reference>
<evidence type="ECO:0000259" key="2">
    <source>
        <dbReference type="Pfam" id="PF15994"/>
    </source>
</evidence>
<name>A0AA39KKV0_9HYME</name>
<dbReference type="InterPro" id="IPR031935">
    <property type="entry name" value="DUF4770"/>
</dbReference>
<organism evidence="4 5">
    <name type="scientific">Microctonus aethiopoides</name>
    <dbReference type="NCBI Taxonomy" id="144406"/>
    <lineage>
        <taxon>Eukaryota</taxon>
        <taxon>Metazoa</taxon>
        <taxon>Ecdysozoa</taxon>
        <taxon>Arthropoda</taxon>
        <taxon>Hexapoda</taxon>
        <taxon>Insecta</taxon>
        <taxon>Pterygota</taxon>
        <taxon>Neoptera</taxon>
        <taxon>Endopterygota</taxon>
        <taxon>Hymenoptera</taxon>
        <taxon>Apocrita</taxon>
        <taxon>Ichneumonoidea</taxon>
        <taxon>Braconidae</taxon>
        <taxon>Euphorinae</taxon>
        <taxon>Microctonus</taxon>
    </lineage>
</organism>
<evidence type="ECO:0000259" key="3">
    <source>
        <dbReference type="Pfam" id="PF15995"/>
    </source>
</evidence>
<evidence type="ECO:0000256" key="1">
    <source>
        <dbReference type="SAM" id="MobiDB-lite"/>
    </source>
</evidence>
<proteinExistence type="predicted"/>
<feature type="region of interest" description="Disordered" evidence="1">
    <location>
        <begin position="721"/>
        <end position="740"/>
    </location>
</feature>
<feature type="domain" description="DUF4771" evidence="3">
    <location>
        <begin position="748"/>
        <end position="895"/>
    </location>
</feature>
<dbReference type="PANTHER" id="PTHR41967">
    <property type="entry name" value="FI19406P1-RELATED"/>
    <property type="match status" value="1"/>
</dbReference>
<gene>
    <name evidence="4" type="ORF">PV328_003742</name>
</gene>
<feature type="region of interest" description="Disordered" evidence="1">
    <location>
        <begin position="128"/>
        <end position="147"/>
    </location>
</feature>
<dbReference type="InterPro" id="IPR031936">
    <property type="entry name" value="DUF4771"/>
</dbReference>
<accession>A0AA39KKV0</accession>
<reference evidence="4" key="2">
    <citation type="submission" date="2023-03" db="EMBL/GenBank/DDBJ databases">
        <authorList>
            <person name="Inwood S.N."/>
            <person name="Skelly J.G."/>
            <person name="Guhlin J."/>
            <person name="Harrop T.W.R."/>
            <person name="Goldson S.G."/>
            <person name="Dearden P.K."/>
        </authorList>
    </citation>
    <scope>NUCLEOTIDE SEQUENCE</scope>
    <source>
        <strain evidence="4">Irish</strain>
        <tissue evidence="4">Whole body</tissue>
    </source>
</reference>
<evidence type="ECO:0000313" key="5">
    <source>
        <dbReference type="Proteomes" id="UP001168990"/>
    </source>
</evidence>
<sequence>MLKYPVPRWYQELSIPQLKRIYALGKIIKCDHEETVTGRTQKVLREIGITSTFVKISSKEIKKMQKLSKLDPARFLCEIYQKITGNYFEEEGYKKFYDCNERIVLSAIAFLKFPETIGELHQRIPMGVTIKPPKKPAEPQQKVRKSNKSPYLAEIVQQLNWRSHRKIIQKWREKVKSIVKPTVILPITDDHDTLVKPLSETNESRVIHSSQKTKKQKRKPEKLPENISSEKNVNSEKRKMKESHEKIEEYIPENNSIDYVSEVDLFMANRPKKFYPPGRESLSRNWQSWIHDRNSEFEELAKKADCLLDDVREITKLIINPNACDKCCACREFRKTKLKKQTTNVSHLMIDSIIFDVDDDGDEKKFLIGSLISHSPMSNRSELSLNSFQIIPSEDKIIKKKIISNIITDEKGVTKYFISGIIKNIHHIPEKIRHLPVPIKNVPPCDCKKDAEIEDVNKSEIPHTINDTHIAKNCRSNEFAGCKKCHDENLSNKIYRDFEKACEERKNKKKQLEIPINHTIYKQRSFHDEEAKVAVEPELEKCTKCFDTLGKCQINPLKNILNQINNEKLINIPKVSKRSELKEYRDNIKFNVGGIVQNSDDDIINGCIMSGITLHTPITITPVSSSKSELSYAPSRHHWSITDFTPQPETIKSSKPNSRYLNKTDRMKENSYDSVPKVIDKSFEKVQQIDPLEKSFDDQIVEKIIKKIADDDDNEGIKAKMSMGREKGGGDVNNGVKNKEKSRKEKLNLPHLMKIALKEMADEGFLLAKLPDCHKIPQLQAWVMFREGFVMSRDKKNELLEKTQHLWDKVESRNFGEVIPPSMKILEKKKGSLTHTDIHRIEKKLKLKTKMFHSNVRKVRVVGARAMWNLMDYQMFPSLAFKQAYFVYQASKESDGHVERPYGFSRLSQN</sequence>
<dbReference type="AlphaFoldDB" id="A0AA39KKV0"/>
<protein>
    <submittedName>
        <fullName evidence="4">Uncharacterized protein</fullName>
    </submittedName>
</protein>
<dbReference type="PANTHER" id="PTHR41967:SF6">
    <property type="entry name" value="FI19406P1-RELATED"/>
    <property type="match status" value="1"/>
</dbReference>